<evidence type="ECO:0000313" key="3">
    <source>
        <dbReference type="Proteomes" id="UP001500984"/>
    </source>
</evidence>
<dbReference type="NCBIfam" id="NF041681">
    <property type="entry name" value="HGxxPAAW"/>
    <property type="match status" value="1"/>
</dbReference>
<evidence type="ECO:0008006" key="4">
    <source>
        <dbReference type="Google" id="ProtNLM"/>
    </source>
</evidence>
<feature type="transmembrane region" description="Helical" evidence="1">
    <location>
        <begin position="58"/>
        <end position="79"/>
    </location>
</feature>
<dbReference type="EMBL" id="BAAAPZ010000002">
    <property type="protein sequence ID" value="GAA2091096.1"/>
    <property type="molecule type" value="Genomic_DNA"/>
</dbReference>
<comment type="caution">
    <text evidence="2">The sequence shown here is derived from an EMBL/GenBank/DDBJ whole genome shotgun (WGS) entry which is preliminary data.</text>
</comment>
<gene>
    <name evidence="2" type="ORF">GCM10009823_07960</name>
</gene>
<proteinExistence type="predicted"/>
<dbReference type="RefSeq" id="WP_291795229.1">
    <property type="nucleotide sequence ID" value="NZ_BAAAPZ010000002.1"/>
</dbReference>
<keyword evidence="1" id="KW-1133">Transmembrane helix</keyword>
<keyword evidence="1" id="KW-0812">Transmembrane</keyword>
<evidence type="ECO:0000313" key="2">
    <source>
        <dbReference type="EMBL" id="GAA2091096.1"/>
    </source>
</evidence>
<organism evidence="2 3">
    <name type="scientific">Brevibacterium salitolerans</name>
    <dbReference type="NCBI Taxonomy" id="1403566"/>
    <lineage>
        <taxon>Bacteria</taxon>
        <taxon>Bacillati</taxon>
        <taxon>Actinomycetota</taxon>
        <taxon>Actinomycetes</taxon>
        <taxon>Micrococcales</taxon>
        <taxon>Brevibacteriaceae</taxon>
        <taxon>Brevibacterium</taxon>
    </lineage>
</organism>
<feature type="transmembrane region" description="Helical" evidence="1">
    <location>
        <begin position="31"/>
        <end position="52"/>
    </location>
</feature>
<dbReference type="InterPro" id="IPR046550">
    <property type="entry name" value="DUF6704"/>
</dbReference>
<name>A0ABP5I3N8_9MICO</name>
<protein>
    <recommendedName>
        <fullName evidence="4">DUF2631 domain-containing protein</fullName>
    </recommendedName>
</protein>
<evidence type="ECO:0000256" key="1">
    <source>
        <dbReference type="SAM" id="Phobius"/>
    </source>
</evidence>
<sequence length="86" mass="8813">MSPTVRNGAHDLDKASIDYAAIQDPGHGNTAAAWTGVFIMLVGICISTYGNIVASPAVFWGGGAVAVVGLLAGFVMRLAGKGKPRR</sequence>
<keyword evidence="3" id="KW-1185">Reference proteome</keyword>
<keyword evidence="1" id="KW-0472">Membrane</keyword>
<dbReference type="Pfam" id="PF20447">
    <property type="entry name" value="DUF6704"/>
    <property type="match status" value="1"/>
</dbReference>
<reference evidence="3" key="1">
    <citation type="journal article" date="2019" name="Int. J. Syst. Evol. Microbiol.">
        <title>The Global Catalogue of Microorganisms (GCM) 10K type strain sequencing project: providing services to taxonomists for standard genome sequencing and annotation.</title>
        <authorList>
            <consortium name="The Broad Institute Genomics Platform"/>
            <consortium name="The Broad Institute Genome Sequencing Center for Infectious Disease"/>
            <person name="Wu L."/>
            <person name="Ma J."/>
        </authorList>
    </citation>
    <scope>NUCLEOTIDE SEQUENCE [LARGE SCALE GENOMIC DNA]</scope>
    <source>
        <strain evidence="3">JCM 15900</strain>
    </source>
</reference>
<accession>A0ABP5I3N8</accession>
<dbReference type="Proteomes" id="UP001500984">
    <property type="component" value="Unassembled WGS sequence"/>
</dbReference>